<dbReference type="Proteomes" id="UP000789342">
    <property type="component" value="Unassembled WGS sequence"/>
</dbReference>
<evidence type="ECO:0000313" key="1">
    <source>
        <dbReference type="EMBL" id="CAG8747113.1"/>
    </source>
</evidence>
<reference evidence="1" key="1">
    <citation type="submission" date="2021-06" db="EMBL/GenBank/DDBJ databases">
        <authorList>
            <person name="Kallberg Y."/>
            <person name="Tangrot J."/>
            <person name="Rosling A."/>
        </authorList>
    </citation>
    <scope>NUCLEOTIDE SEQUENCE</scope>
    <source>
        <strain evidence="1">CL551</strain>
    </source>
</reference>
<proteinExistence type="predicted"/>
<dbReference type="AlphaFoldDB" id="A0A9N9NPN2"/>
<name>A0A9N9NPN2_9GLOM</name>
<organism evidence="1 2">
    <name type="scientific">Acaulospora morrowiae</name>
    <dbReference type="NCBI Taxonomy" id="94023"/>
    <lineage>
        <taxon>Eukaryota</taxon>
        <taxon>Fungi</taxon>
        <taxon>Fungi incertae sedis</taxon>
        <taxon>Mucoromycota</taxon>
        <taxon>Glomeromycotina</taxon>
        <taxon>Glomeromycetes</taxon>
        <taxon>Diversisporales</taxon>
        <taxon>Acaulosporaceae</taxon>
        <taxon>Acaulospora</taxon>
    </lineage>
</organism>
<protein>
    <submittedName>
        <fullName evidence="1">15461_t:CDS:1</fullName>
    </submittedName>
</protein>
<dbReference type="EMBL" id="CAJVPV010033496">
    <property type="protein sequence ID" value="CAG8747113.1"/>
    <property type="molecule type" value="Genomic_DNA"/>
</dbReference>
<gene>
    <name evidence="1" type="ORF">AMORRO_LOCUS15118</name>
</gene>
<sequence>DMIEIYDKLFPRIQDDTDINSKNNTIIWYGVDISLSKALIM</sequence>
<keyword evidence="2" id="KW-1185">Reference proteome</keyword>
<evidence type="ECO:0000313" key="2">
    <source>
        <dbReference type="Proteomes" id="UP000789342"/>
    </source>
</evidence>
<accession>A0A9N9NPN2</accession>
<comment type="caution">
    <text evidence="1">The sequence shown here is derived from an EMBL/GenBank/DDBJ whole genome shotgun (WGS) entry which is preliminary data.</text>
</comment>
<feature type="non-terminal residue" evidence="1">
    <location>
        <position position="1"/>
    </location>
</feature>